<reference evidence="2" key="2">
    <citation type="submission" date="2020-10" db="EMBL/GenBank/DDBJ databases">
        <authorList>
            <person name="Scholz U."/>
            <person name="Mascher M."/>
            <person name="Fiebig A."/>
        </authorList>
    </citation>
    <scope>NUCLEOTIDE SEQUENCE [LARGE SCALE GENOMIC DNA]</scope>
    <source>
        <strain evidence="2">cv. Morex</strain>
    </source>
</reference>
<feature type="region of interest" description="Disordered" evidence="1">
    <location>
        <begin position="146"/>
        <end position="173"/>
    </location>
</feature>
<reference evidence="2" key="3">
    <citation type="submission" date="2022-01" db="UniProtKB">
        <authorList>
            <consortium name="EnsemblPlants"/>
        </authorList>
    </citation>
    <scope>IDENTIFICATION</scope>
    <source>
        <strain evidence="2">subsp. vulgare</strain>
    </source>
</reference>
<dbReference type="Gramene" id="HORVU.MOREX.r2.6HG0479800.1">
    <property type="protein sequence ID" value="HORVU.MOREX.r2.6HG0479800.1.CDS.1"/>
    <property type="gene ID" value="HORVU.MOREX.r2.6HG0479800"/>
</dbReference>
<dbReference type="Gramene" id="HORVU.MOREX.r3.6HG0578630.1">
    <property type="protein sequence ID" value="HORVU.MOREX.r3.6HG0578630.1.CDS1"/>
    <property type="gene ID" value="HORVU.MOREX.r3.6HG0578630"/>
</dbReference>
<evidence type="ECO:0000313" key="2">
    <source>
        <dbReference type="EnsemblPlants" id="HORVU.MOREX.r3.6HG0578630.1.CDS1"/>
    </source>
</evidence>
<accession>A0A8I6YSA1</accession>
<protein>
    <submittedName>
        <fullName evidence="2">Uncharacterized protein</fullName>
    </submittedName>
</protein>
<organism evidence="2 3">
    <name type="scientific">Hordeum vulgare subsp. vulgare</name>
    <name type="common">Domesticated barley</name>
    <dbReference type="NCBI Taxonomy" id="112509"/>
    <lineage>
        <taxon>Eukaryota</taxon>
        <taxon>Viridiplantae</taxon>
        <taxon>Streptophyta</taxon>
        <taxon>Embryophyta</taxon>
        <taxon>Tracheophyta</taxon>
        <taxon>Spermatophyta</taxon>
        <taxon>Magnoliopsida</taxon>
        <taxon>Liliopsida</taxon>
        <taxon>Poales</taxon>
        <taxon>Poaceae</taxon>
        <taxon>BOP clade</taxon>
        <taxon>Pooideae</taxon>
        <taxon>Triticodae</taxon>
        <taxon>Triticeae</taxon>
        <taxon>Hordeinae</taxon>
        <taxon>Hordeum</taxon>
    </lineage>
</organism>
<sequence length="173" mass="18908">MSMDTSKRPGVSGCYTTPTADRLWRQRSSPAAVVSAFLPCGGHGGQARRNIRSARLSGKVGHRNGDDGQEAELGSVAWPGGMGFTRLLWMRVVGKVMSRMGSSVKEQYAQEDYEQNFDEGGAAGEPENLPRSFSARYARRRPAGMAFTDVAHRRPSHPDCETSTKGTLHPHCR</sequence>
<evidence type="ECO:0000256" key="1">
    <source>
        <dbReference type="SAM" id="MobiDB-lite"/>
    </source>
</evidence>
<name>A0A8I6YSA1_HORVV</name>
<dbReference type="AlphaFoldDB" id="A0A8I6YSA1"/>
<keyword evidence="3" id="KW-1185">Reference proteome</keyword>
<proteinExistence type="predicted"/>
<reference evidence="3" key="1">
    <citation type="journal article" date="2012" name="Nature">
        <title>A physical, genetic and functional sequence assembly of the barley genome.</title>
        <authorList>
            <consortium name="The International Barley Genome Sequencing Consortium"/>
            <person name="Mayer K.F."/>
            <person name="Waugh R."/>
            <person name="Brown J.W."/>
            <person name="Schulman A."/>
            <person name="Langridge P."/>
            <person name="Platzer M."/>
            <person name="Fincher G.B."/>
            <person name="Muehlbauer G.J."/>
            <person name="Sato K."/>
            <person name="Close T.J."/>
            <person name="Wise R.P."/>
            <person name="Stein N."/>
        </authorList>
    </citation>
    <scope>NUCLEOTIDE SEQUENCE [LARGE SCALE GENOMIC DNA]</scope>
    <source>
        <strain evidence="3">cv. Morex</strain>
    </source>
</reference>
<dbReference type="EnsemblPlants" id="HORVU.MOREX.r3.6HG0578630.1">
    <property type="protein sequence ID" value="HORVU.MOREX.r3.6HG0578630.1.CDS1"/>
    <property type="gene ID" value="HORVU.MOREX.r3.6HG0578630"/>
</dbReference>
<evidence type="ECO:0000313" key="3">
    <source>
        <dbReference type="Proteomes" id="UP000011116"/>
    </source>
</evidence>
<dbReference type="Proteomes" id="UP000011116">
    <property type="component" value="Chromosome 6H"/>
</dbReference>
<feature type="compositionally biased region" description="Basic and acidic residues" evidence="1">
    <location>
        <begin position="150"/>
        <end position="162"/>
    </location>
</feature>